<accession>A0A0M5KVU4</accession>
<organism evidence="2 3">
    <name type="scientific">Bifidobacterium longum subsp. infantis</name>
    <dbReference type="NCBI Taxonomy" id="1682"/>
    <lineage>
        <taxon>Bacteria</taxon>
        <taxon>Bacillati</taxon>
        <taxon>Actinomycetota</taxon>
        <taxon>Actinomycetes</taxon>
        <taxon>Bifidobacteriales</taxon>
        <taxon>Bifidobacteriaceae</taxon>
        <taxon>Bifidobacterium</taxon>
    </lineage>
</organism>
<dbReference type="AlphaFoldDB" id="A0A0M5KVU4"/>
<evidence type="ECO:0000256" key="1">
    <source>
        <dbReference type="SAM" id="Phobius"/>
    </source>
</evidence>
<proteinExistence type="predicted"/>
<keyword evidence="1" id="KW-1133">Transmembrane helix</keyword>
<gene>
    <name evidence="2" type="ORF">RY67_152</name>
</gene>
<dbReference type="Proteomes" id="UP000067206">
    <property type="component" value="Chromosome"/>
</dbReference>
<sequence>MYTASFAEKNSLSQATVGLLFFNLLIVLISLSNKEKCIISIGKK</sequence>
<keyword evidence="1" id="KW-0812">Transmembrane</keyword>
<keyword evidence="1" id="KW-0472">Membrane</keyword>
<protein>
    <submittedName>
        <fullName evidence="2">Uncharacterized protein</fullName>
    </submittedName>
</protein>
<evidence type="ECO:0000313" key="2">
    <source>
        <dbReference type="EMBL" id="ALE08228.1"/>
    </source>
</evidence>
<feature type="transmembrane region" description="Helical" evidence="1">
    <location>
        <begin position="12"/>
        <end position="31"/>
    </location>
</feature>
<evidence type="ECO:0000313" key="3">
    <source>
        <dbReference type="Proteomes" id="UP000067206"/>
    </source>
</evidence>
<reference evidence="2 3" key="1">
    <citation type="submission" date="2014-12" db="EMBL/GenBank/DDBJ databases">
        <title>Complete genome sequence of Bifidobacterium longum subsp. infantis BT1.</title>
        <authorList>
            <person name="Kim J.F."/>
            <person name="Kwak M.-J."/>
        </authorList>
    </citation>
    <scope>NUCLEOTIDE SEQUENCE [LARGE SCALE GENOMIC DNA]</scope>
    <source>
        <strain evidence="2 3">BT1</strain>
    </source>
</reference>
<name>A0A0M5KVU4_BIFLI</name>
<dbReference type="EMBL" id="CP010411">
    <property type="protein sequence ID" value="ALE08228.1"/>
    <property type="molecule type" value="Genomic_DNA"/>
</dbReference>